<dbReference type="Proteomes" id="UP000092582">
    <property type="component" value="Plasmid pP27867_1"/>
</dbReference>
<sequence>MPQSIADFTPNAPKKVFGVSTQQWTAWDLTRRISPRDQVRVMKRDAYGRIDENNYPSIHRVGPVEPTTPWAMNLADDTGLFWFLCFDFDGKIRGAVDAELMEQAADQCDALSRTLDELSIEHVVCQSSGTGGRHLWIALQDGAAKSSIAPVARAAQVTYSQLDFGMLLNTVTGAARPPLSPHRDGSRSTVLRGTLASLATPSTTTADLAALAGLLEERKPALRAQESRPSGPVNTQHVGHRALSAAGAAHMATIDGGSNPSWTGFMCLLSAANAGWTLQDVEHAVRNAPGMEHYRTKNTGRGSRRPRSAGEARARLERQWNVAVQYAALQRPLPAEKTPEDLTELDAIVTGVAELLERFRVNPGRWGATEATSNQQTILRALAYLTLQTGKRVVAASIRDLGPMAGLGRTTAATALTALTEAGYVERVTASDEGNAAEWRLVSTFSTTPRIVRSQPLDNPRPPAADLPVVTRSAAELFNTRAALVAQLEAQLTDQRHDLFTRRGLGHLAGKLYALLKQHPSLTVETAARLLGVTARHTATILGRLRRHKLLVGHRDGWARSKQDLRDQAAKILGVAGTLLARAERYRVEREVWAWWQAEVTTMNTHPRHRPKRPHVSSRPLFEASNAGERVWPRYPRASNNLADHRSALELVAAGNLNPESRWQYLGDAA</sequence>
<reference evidence="1 2" key="1">
    <citation type="submission" date="2016-06" db="EMBL/GenBank/DDBJ databases">
        <title>Genome sequencing of Cryobacterium arcticum PAMC 27867.</title>
        <authorList>
            <person name="Lee J."/>
            <person name="Kim O.-S."/>
        </authorList>
    </citation>
    <scope>NUCLEOTIDE SEQUENCE [LARGE SCALE GENOMIC DNA]</scope>
    <source>
        <strain evidence="1 2">PAMC 27867</strain>
        <plasmid evidence="2">pp27867_1</plasmid>
    </source>
</reference>
<accession>A0A1B1BQJ3</accession>
<dbReference type="KEGG" id="cart:PA27867_3907"/>
<gene>
    <name evidence="1" type="ORF">PA27867_3907</name>
</gene>
<dbReference type="AlphaFoldDB" id="A0A1B1BQJ3"/>
<evidence type="ECO:0000313" key="2">
    <source>
        <dbReference type="Proteomes" id="UP000092582"/>
    </source>
</evidence>
<protein>
    <submittedName>
        <fullName evidence="1">Uncharacterized protein</fullName>
    </submittedName>
</protein>
<proteinExistence type="predicted"/>
<keyword evidence="2" id="KW-1185">Reference proteome</keyword>
<dbReference type="RefSeq" id="WP_084021479.1">
    <property type="nucleotide sequence ID" value="NZ_CP016283.1"/>
</dbReference>
<dbReference type="PATRIC" id="fig|670052.7.peg.4015"/>
<evidence type="ECO:0000313" key="1">
    <source>
        <dbReference type="EMBL" id="ANP74818.1"/>
    </source>
</evidence>
<geneLocation type="plasmid" evidence="2">
    <name>pp27867_1</name>
</geneLocation>
<keyword evidence="1" id="KW-0614">Plasmid</keyword>
<name>A0A1B1BQJ3_9MICO</name>
<organism evidence="1 2">
    <name type="scientific">Cryobacterium arcticum</name>
    <dbReference type="NCBI Taxonomy" id="670052"/>
    <lineage>
        <taxon>Bacteria</taxon>
        <taxon>Bacillati</taxon>
        <taxon>Actinomycetota</taxon>
        <taxon>Actinomycetes</taxon>
        <taxon>Micrococcales</taxon>
        <taxon>Microbacteriaceae</taxon>
        <taxon>Cryobacterium</taxon>
    </lineage>
</organism>
<dbReference type="EMBL" id="CP016283">
    <property type="protein sequence ID" value="ANP74818.1"/>
    <property type="molecule type" value="Genomic_DNA"/>
</dbReference>